<dbReference type="GO" id="GO:0046872">
    <property type="term" value="F:metal ion binding"/>
    <property type="evidence" value="ECO:0007669"/>
    <property type="project" value="UniProtKB-KW"/>
</dbReference>
<evidence type="ECO:0000256" key="1">
    <source>
        <dbReference type="ARBA" id="ARBA00022475"/>
    </source>
</evidence>
<proteinExistence type="predicted"/>
<dbReference type="SUPFAM" id="SSF56300">
    <property type="entry name" value="Metallo-dependent phosphatases"/>
    <property type="match status" value="1"/>
</dbReference>
<protein>
    <recommendedName>
        <fullName evidence="7">Calcineurin-like phosphoesterase domain-containing protein</fullName>
    </recommendedName>
</protein>
<dbReference type="Pfam" id="PF00149">
    <property type="entry name" value="Metallophos"/>
    <property type="match status" value="1"/>
</dbReference>
<sequence>MNFIAYPKSYSLVSNGMELPVYFISDVHLMDQWSDGETDHHKHLNRFLDHIHHTGGTLFINGDLFDYYFEYKDVIPKGYFPIYNQLYTLKNSGIEIHYLLGNHDFWVMDFIKEHLTTQTYENDVTLELNG</sequence>
<reference evidence="8" key="1">
    <citation type="submission" date="2018-05" db="EMBL/GenBank/DDBJ databases">
        <authorList>
            <person name="Lanie J.A."/>
            <person name="Ng W.-L."/>
            <person name="Kazmierczak K.M."/>
            <person name="Andrzejewski T.M."/>
            <person name="Davidsen T.M."/>
            <person name="Wayne K.J."/>
            <person name="Tettelin H."/>
            <person name="Glass J.I."/>
            <person name="Rusch D."/>
            <person name="Podicherti R."/>
            <person name="Tsui H.-C.T."/>
            <person name="Winkler M.E."/>
        </authorList>
    </citation>
    <scope>NUCLEOTIDE SEQUENCE</scope>
</reference>
<accession>A0A383AWF1</accession>
<evidence type="ECO:0000259" key="7">
    <source>
        <dbReference type="Pfam" id="PF00149"/>
    </source>
</evidence>
<dbReference type="InterPro" id="IPR004843">
    <property type="entry name" value="Calcineurin-like_PHP"/>
</dbReference>
<evidence type="ECO:0000256" key="4">
    <source>
        <dbReference type="ARBA" id="ARBA00022801"/>
    </source>
</evidence>
<gene>
    <name evidence="8" type="ORF">METZ01_LOCUS464714</name>
</gene>
<feature type="non-terminal residue" evidence="8">
    <location>
        <position position="130"/>
    </location>
</feature>
<dbReference type="GO" id="GO:0008758">
    <property type="term" value="F:UDP-2,3-diacylglucosamine hydrolase activity"/>
    <property type="evidence" value="ECO:0007669"/>
    <property type="project" value="TreeGrafter"/>
</dbReference>
<dbReference type="InterPro" id="IPR043461">
    <property type="entry name" value="LpxH-like"/>
</dbReference>
<keyword evidence="4" id="KW-0378">Hydrolase</keyword>
<organism evidence="8">
    <name type="scientific">marine metagenome</name>
    <dbReference type="NCBI Taxonomy" id="408172"/>
    <lineage>
        <taxon>unclassified sequences</taxon>
        <taxon>metagenomes</taxon>
        <taxon>ecological metagenomes</taxon>
    </lineage>
</organism>
<feature type="domain" description="Calcineurin-like phosphoesterase" evidence="7">
    <location>
        <begin position="19"/>
        <end position="111"/>
    </location>
</feature>
<keyword evidence="3" id="KW-0479">Metal-binding</keyword>
<evidence type="ECO:0000313" key="8">
    <source>
        <dbReference type="EMBL" id="SVE11860.1"/>
    </source>
</evidence>
<dbReference type="AlphaFoldDB" id="A0A383AWF1"/>
<evidence type="ECO:0000256" key="3">
    <source>
        <dbReference type="ARBA" id="ARBA00022723"/>
    </source>
</evidence>
<dbReference type="PANTHER" id="PTHR34990">
    <property type="entry name" value="UDP-2,3-DIACYLGLUCOSAMINE HYDROLASE-RELATED"/>
    <property type="match status" value="1"/>
</dbReference>
<name>A0A383AWF1_9ZZZZ</name>
<keyword evidence="6" id="KW-0464">Manganese</keyword>
<keyword evidence="1" id="KW-1003">Cell membrane</keyword>
<dbReference type="InterPro" id="IPR029052">
    <property type="entry name" value="Metallo-depent_PP-like"/>
</dbReference>
<evidence type="ECO:0000256" key="5">
    <source>
        <dbReference type="ARBA" id="ARBA00023136"/>
    </source>
</evidence>
<dbReference type="EMBL" id="UINC01195341">
    <property type="protein sequence ID" value="SVE11860.1"/>
    <property type="molecule type" value="Genomic_DNA"/>
</dbReference>
<keyword evidence="2" id="KW-0997">Cell inner membrane</keyword>
<dbReference type="PANTHER" id="PTHR34990:SF1">
    <property type="entry name" value="UDP-2,3-DIACYLGLUCOSAMINE HYDROLASE"/>
    <property type="match status" value="1"/>
</dbReference>
<evidence type="ECO:0000256" key="6">
    <source>
        <dbReference type="ARBA" id="ARBA00023211"/>
    </source>
</evidence>
<evidence type="ECO:0000256" key="2">
    <source>
        <dbReference type="ARBA" id="ARBA00022519"/>
    </source>
</evidence>
<dbReference type="GO" id="GO:0016020">
    <property type="term" value="C:membrane"/>
    <property type="evidence" value="ECO:0007669"/>
    <property type="project" value="GOC"/>
</dbReference>
<dbReference type="GO" id="GO:0009245">
    <property type="term" value="P:lipid A biosynthetic process"/>
    <property type="evidence" value="ECO:0007669"/>
    <property type="project" value="TreeGrafter"/>
</dbReference>
<keyword evidence="5" id="KW-0472">Membrane</keyword>
<dbReference type="Gene3D" id="3.60.21.10">
    <property type="match status" value="1"/>
</dbReference>